<comment type="similarity">
    <text evidence="1">Belongs to the bacterial ribosomal protein bL34 family.</text>
</comment>
<protein>
    <recommendedName>
        <fullName evidence="7">Ribosomal protein L34</fullName>
    </recommendedName>
</protein>
<dbReference type="GO" id="GO:0005840">
    <property type="term" value="C:ribosome"/>
    <property type="evidence" value="ECO:0007669"/>
    <property type="project" value="UniProtKB-KW"/>
</dbReference>
<evidence type="ECO:0000256" key="3">
    <source>
        <dbReference type="ARBA" id="ARBA00023274"/>
    </source>
</evidence>
<keyword evidence="3" id="KW-0687">Ribonucleoprotein</keyword>
<sequence length="145" mass="15605">MVRLTMPSSLVKAALRPTVQLAAVPKTATRSFSILPTLRPTLPSQPSAASVFRAPNQTTLSRAPVMQQTTTESGSGVADLLAKSSISASPALGATQIRCGPRPTMSGASRLIQKRRHGFLSRIRTKNGKKMLARRKERGRKRLCA</sequence>
<dbReference type="GO" id="GO:0003735">
    <property type="term" value="F:structural constituent of ribosome"/>
    <property type="evidence" value="ECO:0007669"/>
    <property type="project" value="InterPro"/>
</dbReference>
<name>A0AAV9I1Z9_9PEZI</name>
<comment type="caution">
    <text evidence="5">The sequence shown here is derived from an EMBL/GenBank/DDBJ whole genome shotgun (WGS) entry which is preliminary data.</text>
</comment>
<accession>A0AAV9I1Z9</accession>
<dbReference type="Gene3D" id="1.10.287.3980">
    <property type="match status" value="1"/>
</dbReference>
<evidence type="ECO:0000313" key="5">
    <source>
        <dbReference type="EMBL" id="KAK4467149.1"/>
    </source>
</evidence>
<feature type="region of interest" description="Disordered" evidence="4">
    <location>
        <begin position="44"/>
        <end position="77"/>
    </location>
</feature>
<dbReference type="GO" id="GO:0006412">
    <property type="term" value="P:translation"/>
    <property type="evidence" value="ECO:0007669"/>
    <property type="project" value="InterPro"/>
</dbReference>
<evidence type="ECO:0008006" key="7">
    <source>
        <dbReference type="Google" id="ProtNLM"/>
    </source>
</evidence>
<dbReference type="Proteomes" id="UP001321749">
    <property type="component" value="Unassembled WGS sequence"/>
</dbReference>
<dbReference type="AlphaFoldDB" id="A0AAV9I1Z9"/>
<dbReference type="InterPro" id="IPR000271">
    <property type="entry name" value="Ribosomal_bL34"/>
</dbReference>
<dbReference type="EMBL" id="MU864928">
    <property type="protein sequence ID" value="KAK4467149.1"/>
    <property type="molecule type" value="Genomic_DNA"/>
</dbReference>
<dbReference type="Pfam" id="PF00468">
    <property type="entry name" value="Ribosomal_L34"/>
    <property type="match status" value="1"/>
</dbReference>
<reference evidence="5" key="2">
    <citation type="submission" date="2023-06" db="EMBL/GenBank/DDBJ databases">
        <authorList>
            <consortium name="Lawrence Berkeley National Laboratory"/>
            <person name="Mondo S.J."/>
            <person name="Hensen N."/>
            <person name="Bonometti L."/>
            <person name="Westerberg I."/>
            <person name="Brannstrom I.O."/>
            <person name="Guillou S."/>
            <person name="Cros-Aarteil S."/>
            <person name="Calhoun S."/>
            <person name="Haridas S."/>
            <person name="Kuo A."/>
            <person name="Pangilinan J."/>
            <person name="Riley R."/>
            <person name="Labutti K."/>
            <person name="Andreopoulos B."/>
            <person name="Lipzen A."/>
            <person name="Chen C."/>
            <person name="Yanf M."/>
            <person name="Daum C."/>
            <person name="Ng V."/>
            <person name="Clum A."/>
            <person name="Steindorff A."/>
            <person name="Ohm R."/>
            <person name="Martin F."/>
            <person name="Silar P."/>
            <person name="Natvig D."/>
            <person name="Lalanne C."/>
            <person name="Gautier V."/>
            <person name="Ament-Velasquez S.L."/>
            <person name="Kruys A."/>
            <person name="Hutchinson M.I."/>
            <person name="Powell A.J."/>
            <person name="Barry K."/>
            <person name="Miller A.N."/>
            <person name="Grigoriev I.V."/>
            <person name="Debuchy R."/>
            <person name="Gladieux P."/>
            <person name="Thoren M.H."/>
            <person name="Johannesson H."/>
        </authorList>
    </citation>
    <scope>NUCLEOTIDE SEQUENCE</scope>
    <source>
        <strain evidence="5">PSN324</strain>
    </source>
</reference>
<keyword evidence="6" id="KW-1185">Reference proteome</keyword>
<dbReference type="GO" id="GO:1990904">
    <property type="term" value="C:ribonucleoprotein complex"/>
    <property type="evidence" value="ECO:0007669"/>
    <property type="project" value="UniProtKB-KW"/>
</dbReference>
<evidence type="ECO:0000256" key="1">
    <source>
        <dbReference type="ARBA" id="ARBA00010111"/>
    </source>
</evidence>
<organism evidence="5 6">
    <name type="scientific">Cladorrhinum samala</name>
    <dbReference type="NCBI Taxonomy" id="585594"/>
    <lineage>
        <taxon>Eukaryota</taxon>
        <taxon>Fungi</taxon>
        <taxon>Dikarya</taxon>
        <taxon>Ascomycota</taxon>
        <taxon>Pezizomycotina</taxon>
        <taxon>Sordariomycetes</taxon>
        <taxon>Sordariomycetidae</taxon>
        <taxon>Sordariales</taxon>
        <taxon>Podosporaceae</taxon>
        <taxon>Cladorrhinum</taxon>
    </lineage>
</organism>
<keyword evidence="2" id="KW-0689">Ribosomal protein</keyword>
<evidence type="ECO:0000256" key="4">
    <source>
        <dbReference type="SAM" id="MobiDB-lite"/>
    </source>
</evidence>
<evidence type="ECO:0000313" key="6">
    <source>
        <dbReference type="Proteomes" id="UP001321749"/>
    </source>
</evidence>
<proteinExistence type="inferred from homology"/>
<evidence type="ECO:0000256" key="2">
    <source>
        <dbReference type="ARBA" id="ARBA00022980"/>
    </source>
</evidence>
<feature type="compositionally biased region" description="Polar residues" evidence="4">
    <location>
        <begin position="55"/>
        <end position="74"/>
    </location>
</feature>
<gene>
    <name evidence="5" type="ORF">QBC42DRAFT_257835</name>
</gene>
<reference evidence="5" key="1">
    <citation type="journal article" date="2023" name="Mol. Phylogenet. Evol.">
        <title>Genome-scale phylogeny and comparative genomics of the fungal order Sordariales.</title>
        <authorList>
            <person name="Hensen N."/>
            <person name="Bonometti L."/>
            <person name="Westerberg I."/>
            <person name="Brannstrom I.O."/>
            <person name="Guillou S."/>
            <person name="Cros-Aarteil S."/>
            <person name="Calhoun S."/>
            <person name="Haridas S."/>
            <person name="Kuo A."/>
            <person name="Mondo S."/>
            <person name="Pangilinan J."/>
            <person name="Riley R."/>
            <person name="LaButti K."/>
            <person name="Andreopoulos B."/>
            <person name="Lipzen A."/>
            <person name="Chen C."/>
            <person name="Yan M."/>
            <person name="Daum C."/>
            <person name="Ng V."/>
            <person name="Clum A."/>
            <person name="Steindorff A."/>
            <person name="Ohm R.A."/>
            <person name="Martin F."/>
            <person name="Silar P."/>
            <person name="Natvig D.O."/>
            <person name="Lalanne C."/>
            <person name="Gautier V."/>
            <person name="Ament-Velasquez S.L."/>
            <person name="Kruys A."/>
            <person name="Hutchinson M.I."/>
            <person name="Powell A.J."/>
            <person name="Barry K."/>
            <person name="Miller A.N."/>
            <person name="Grigoriev I.V."/>
            <person name="Debuchy R."/>
            <person name="Gladieux P."/>
            <person name="Hiltunen Thoren M."/>
            <person name="Johannesson H."/>
        </authorList>
    </citation>
    <scope>NUCLEOTIDE SEQUENCE</scope>
    <source>
        <strain evidence="5">PSN324</strain>
    </source>
</reference>